<evidence type="ECO:0000256" key="1">
    <source>
        <dbReference type="ARBA" id="ARBA00022857"/>
    </source>
</evidence>
<organism evidence="4 5">
    <name type="scientific">Actomonas aquatica</name>
    <dbReference type="NCBI Taxonomy" id="2866162"/>
    <lineage>
        <taxon>Bacteria</taxon>
        <taxon>Pseudomonadati</taxon>
        <taxon>Verrucomicrobiota</taxon>
        <taxon>Opitutia</taxon>
        <taxon>Opitutales</taxon>
        <taxon>Opitutaceae</taxon>
        <taxon>Actomonas</taxon>
    </lineage>
</organism>
<sequence>MLRVVERPQPEPKPNEVRVRIRAVEATKGDCELRSMRFPVKWFAWALRLAWGVTGPRRAHQVLGGYWAGEVTACGAAVTRFKVGDRVAGCAKLRMGAYAEEAVYPENYTIARLPAAVDFDAVAASLLGGLNALHFLNLAKLQPGEELLIIGGGGSIGLLAIQIAKARGAHVTVVDKTEKAELIRRAGADDFIDYTQERWEDRGAAFDVIFSMPVGVSLATCLAGVKSGGRVLLGNPRFGDLLRGSFGKPGKAEGKMVFVAFAGESQAELDTLMEMLADGTLRPIVDRVLPLAQAAEAHRLVESEARQGAVVLAP</sequence>
<feature type="domain" description="Enoyl reductase (ER)" evidence="3">
    <location>
        <begin position="1"/>
        <end position="312"/>
    </location>
</feature>
<keyword evidence="1" id="KW-0521">NADP</keyword>
<dbReference type="Gene3D" id="3.40.50.720">
    <property type="entry name" value="NAD(P)-binding Rossmann-like Domain"/>
    <property type="match status" value="1"/>
</dbReference>
<dbReference type="Gene3D" id="3.90.180.10">
    <property type="entry name" value="Medium-chain alcohol dehydrogenases, catalytic domain"/>
    <property type="match status" value="1"/>
</dbReference>
<dbReference type="SMART" id="SM00829">
    <property type="entry name" value="PKS_ER"/>
    <property type="match status" value="1"/>
</dbReference>
<dbReference type="InterPro" id="IPR013154">
    <property type="entry name" value="ADH-like_N"/>
</dbReference>
<reference evidence="4 5" key="1">
    <citation type="submission" date="2021-08" db="EMBL/GenBank/DDBJ databases">
        <authorList>
            <person name="Zhang D."/>
            <person name="Zhang A."/>
            <person name="Wang L."/>
        </authorList>
    </citation>
    <scope>NUCLEOTIDE SEQUENCE [LARGE SCALE GENOMIC DNA]</scope>
    <source>
        <strain evidence="4 5">WL0086</strain>
    </source>
</reference>
<dbReference type="Pfam" id="PF13602">
    <property type="entry name" value="ADH_zinc_N_2"/>
    <property type="match status" value="1"/>
</dbReference>
<name>A0ABZ1CB51_9BACT</name>
<keyword evidence="5" id="KW-1185">Reference proteome</keyword>
<dbReference type="InterPro" id="IPR036291">
    <property type="entry name" value="NAD(P)-bd_dom_sf"/>
</dbReference>
<dbReference type="Proteomes" id="UP000738431">
    <property type="component" value="Chromosome"/>
</dbReference>
<dbReference type="PANTHER" id="PTHR48106:SF18">
    <property type="entry name" value="QUINONE OXIDOREDUCTASE PIG3"/>
    <property type="match status" value="1"/>
</dbReference>
<evidence type="ECO:0000259" key="3">
    <source>
        <dbReference type="SMART" id="SM00829"/>
    </source>
</evidence>
<proteinExistence type="predicted"/>
<evidence type="ECO:0000313" key="4">
    <source>
        <dbReference type="EMBL" id="WRQ88917.1"/>
    </source>
</evidence>
<protein>
    <submittedName>
        <fullName evidence="4">NAD(P)-dependent alcohol dehydrogenase</fullName>
    </submittedName>
</protein>
<dbReference type="RefSeq" id="WP_324726117.1">
    <property type="nucleotide sequence ID" value="NZ_CP139781.1"/>
</dbReference>
<dbReference type="SUPFAM" id="SSF50129">
    <property type="entry name" value="GroES-like"/>
    <property type="match status" value="1"/>
</dbReference>
<gene>
    <name evidence="4" type="ORF">K1X11_005830</name>
</gene>
<evidence type="ECO:0000313" key="5">
    <source>
        <dbReference type="Proteomes" id="UP000738431"/>
    </source>
</evidence>
<dbReference type="InterPro" id="IPR011032">
    <property type="entry name" value="GroES-like_sf"/>
</dbReference>
<dbReference type="SUPFAM" id="SSF51735">
    <property type="entry name" value="NAD(P)-binding Rossmann-fold domains"/>
    <property type="match status" value="1"/>
</dbReference>
<accession>A0ABZ1CB51</accession>
<dbReference type="InterPro" id="IPR020843">
    <property type="entry name" value="ER"/>
</dbReference>
<reference evidence="4 5" key="2">
    <citation type="submission" date="2023-12" db="EMBL/GenBank/DDBJ databases">
        <title>Description of an unclassified Opitutus bacterium of Verrucomicrobiota.</title>
        <authorList>
            <person name="Zhang D.-F."/>
        </authorList>
    </citation>
    <scope>NUCLEOTIDE SEQUENCE [LARGE SCALE GENOMIC DNA]</scope>
    <source>
        <strain evidence="4 5">WL0086</strain>
    </source>
</reference>
<dbReference type="CDD" id="cd08267">
    <property type="entry name" value="MDR1"/>
    <property type="match status" value="1"/>
</dbReference>
<evidence type="ECO:0000256" key="2">
    <source>
        <dbReference type="ARBA" id="ARBA00023002"/>
    </source>
</evidence>
<dbReference type="EMBL" id="CP139781">
    <property type="protein sequence ID" value="WRQ88917.1"/>
    <property type="molecule type" value="Genomic_DNA"/>
</dbReference>
<keyword evidence="2" id="KW-0560">Oxidoreductase</keyword>
<dbReference type="PANTHER" id="PTHR48106">
    <property type="entry name" value="QUINONE OXIDOREDUCTASE PIG3-RELATED"/>
    <property type="match status" value="1"/>
</dbReference>
<dbReference type="Pfam" id="PF08240">
    <property type="entry name" value="ADH_N"/>
    <property type="match status" value="1"/>
</dbReference>